<dbReference type="Proteomes" id="UP000431684">
    <property type="component" value="Unassembled WGS sequence"/>
</dbReference>
<dbReference type="InterPro" id="IPR006533">
    <property type="entry name" value="T6SS_Vgr_RhsGE"/>
</dbReference>
<evidence type="ECO:0000259" key="4">
    <source>
        <dbReference type="Pfam" id="PF13296"/>
    </source>
</evidence>
<dbReference type="OrthoDB" id="1907165at2"/>
<dbReference type="InterPro" id="IPR028244">
    <property type="entry name" value="T6SS_Rhs_Vgr_dom"/>
</dbReference>
<feature type="domain" description="Gp5/Type VI secretion system Vgr protein OB-fold" evidence="2">
    <location>
        <begin position="463"/>
        <end position="517"/>
    </location>
</feature>
<dbReference type="Gene3D" id="2.40.50.230">
    <property type="entry name" value="Gp5 N-terminal domain"/>
    <property type="match status" value="1"/>
</dbReference>
<name>A0A6I3XKV3_9BURK</name>
<dbReference type="SUPFAM" id="SSF69349">
    <property type="entry name" value="Phage fibre proteins"/>
    <property type="match status" value="1"/>
</dbReference>
<dbReference type="Gene3D" id="2.30.110.50">
    <property type="match status" value="1"/>
</dbReference>
<keyword evidence="6" id="KW-1185">Reference proteome</keyword>
<reference evidence="5 6" key="1">
    <citation type="submission" date="2019-11" db="EMBL/GenBank/DDBJ databases">
        <title>Draft Genome Sequences of Six Type Strains of the Genus Massilia.</title>
        <authorList>
            <person name="Miess H."/>
            <person name="Frediansyah A."/>
            <person name="Goeker M."/>
            <person name="Gross H."/>
        </authorList>
    </citation>
    <scope>NUCLEOTIDE SEQUENCE [LARGE SCALE GENOMIC DNA]</scope>
    <source>
        <strain evidence="5 6">DSM 17513</strain>
    </source>
</reference>
<evidence type="ECO:0000259" key="3">
    <source>
        <dbReference type="Pfam" id="PF10106"/>
    </source>
</evidence>
<dbReference type="InterPro" id="IPR037026">
    <property type="entry name" value="Vgr_OB-fold_dom_sf"/>
</dbReference>
<evidence type="ECO:0000313" key="5">
    <source>
        <dbReference type="EMBL" id="MUI12345.1"/>
    </source>
</evidence>
<dbReference type="Gene3D" id="3.55.50.10">
    <property type="entry name" value="Baseplate protein-like domains"/>
    <property type="match status" value="1"/>
</dbReference>
<dbReference type="InterPro" id="IPR006531">
    <property type="entry name" value="Gp5/Vgr_OB"/>
</dbReference>
<dbReference type="Gene3D" id="4.10.220.110">
    <property type="match status" value="1"/>
</dbReference>
<dbReference type="Pfam" id="PF05954">
    <property type="entry name" value="Phage_GPD"/>
    <property type="match status" value="1"/>
</dbReference>
<organism evidence="5 6">
    <name type="scientific">Pseudoduganella dura</name>
    <dbReference type="NCBI Taxonomy" id="321982"/>
    <lineage>
        <taxon>Bacteria</taxon>
        <taxon>Pseudomonadati</taxon>
        <taxon>Pseudomonadota</taxon>
        <taxon>Betaproteobacteria</taxon>
        <taxon>Burkholderiales</taxon>
        <taxon>Oxalobacteraceae</taxon>
        <taxon>Telluria group</taxon>
        <taxon>Pseudoduganella</taxon>
    </lineage>
</organism>
<dbReference type="SUPFAM" id="SSF69279">
    <property type="entry name" value="Phage tail proteins"/>
    <property type="match status" value="2"/>
</dbReference>
<sequence length="896" mass="97821">MVAHRDLVTAARPLRLRVDHPSMMMEDVLLPQRVDGHETFCGGFEYRVQCMALDANLPLKEFIALPAAIDIVTDRGKLRSVCGVVTEAWAGDSDGGLASYQLVIRDVLAVLEKRINTRVFRNLTEPEIVQGMLSEWLRQNPMLGTVIALETDNIFDNMQYPRREFTMQHNESDAAFIRRLLKRRGIAWFFRPDATQKLPAHRMCLLNRYESAQENAAGTVRYHRDASTEERDSITAWNAVRTLQPSSVARYSWDYRAPLASDLMHMRTEGEARQGPKEHRLGAVLDDYQVLMPHAGDSPADFRALGGLAMKRHDFETKCFTGEGSVRDFRVGEYFALAGHPEIDRHQDIDREFVITELHIAVQNNLPRDLSDRVAGLFARSGWANDDLNRRPVKMQFTAVRRGIALVPAYDPRVDLPPVHMQSAIVVGPESEEVHCDAMGRVKIRFPGTREEDHISNPGASNRESDSAWVRVATSWAGNGPGYDQCGSLSLPRVGSEVLVSFLGGDPDKPVIVGQMYNQHATPPALSKAGDLPGNRYLSGIRSREVKGGRRGNQLRFDDTKGQISAQLGSDHSAAQLNLGMLTTPRASGYAEPRGDGAELRAESAVAIRGPGGILISARADRDGSQLSRSELIGTAAMLNAVAEQLSSMAQTHSGDDALQGELERLCEKISKWDGAKAPAAVIAASAPEGILLASERNVAVAAQTALDLLSIKDAQVAAGGNVLVRAMRGISLFAHKLGMKLIAASGNVVIQSHNGDIELTATGTVKINAGKRIELQAPEIRLASKGAQVDYGDGKVIQQCTDAYTIRSASFEHVKGGGGSAADIKFPSTKMETDERVVLISSQNDKPVAGRRYRLELPDGSAIEGITDSEGRTELVTSEELGEINVIIYPEDKPL</sequence>
<comment type="caution">
    <text evidence="5">The sequence shown here is derived from an EMBL/GenBank/DDBJ whole genome shotgun (WGS) entry which is preliminary data.</text>
</comment>
<comment type="similarity">
    <text evidence="1">Belongs to the VgrG protein family.</text>
</comment>
<dbReference type="Pfam" id="PF13296">
    <property type="entry name" value="T6SS_Vgr"/>
    <property type="match status" value="1"/>
</dbReference>
<dbReference type="Pfam" id="PF04717">
    <property type="entry name" value="Phage_base_V"/>
    <property type="match status" value="1"/>
</dbReference>
<dbReference type="AlphaFoldDB" id="A0A6I3XKV3"/>
<evidence type="ECO:0000259" key="2">
    <source>
        <dbReference type="Pfam" id="PF04717"/>
    </source>
</evidence>
<dbReference type="EMBL" id="WNWM01000002">
    <property type="protein sequence ID" value="MUI12345.1"/>
    <property type="molecule type" value="Genomic_DNA"/>
</dbReference>
<gene>
    <name evidence="5" type="primary">tssI</name>
    <name evidence="5" type="ORF">GJV26_07665</name>
</gene>
<feature type="domain" description="Putative type VI secretion system Rhs element associated Vgr" evidence="4">
    <location>
        <begin position="545"/>
        <end position="650"/>
    </location>
</feature>
<dbReference type="NCBIfam" id="TIGR01646">
    <property type="entry name" value="vgr_GE"/>
    <property type="match status" value="1"/>
</dbReference>
<evidence type="ECO:0000256" key="1">
    <source>
        <dbReference type="ARBA" id="ARBA00005558"/>
    </source>
</evidence>
<dbReference type="InterPro" id="IPR018769">
    <property type="entry name" value="VgrG2_DUF2345"/>
</dbReference>
<evidence type="ECO:0000313" key="6">
    <source>
        <dbReference type="Proteomes" id="UP000431684"/>
    </source>
</evidence>
<feature type="domain" description="DUF2345" evidence="3">
    <location>
        <begin position="679"/>
        <end position="815"/>
    </location>
</feature>
<dbReference type="SUPFAM" id="SSF69255">
    <property type="entry name" value="gp5 N-terminal domain-like"/>
    <property type="match status" value="1"/>
</dbReference>
<proteinExistence type="inferred from homology"/>
<protein>
    <submittedName>
        <fullName evidence="5">Type VI secretion system tip protein VgrG</fullName>
    </submittedName>
</protein>
<dbReference type="NCBIfam" id="TIGR03361">
    <property type="entry name" value="VI_Rhs_Vgr"/>
    <property type="match status" value="1"/>
</dbReference>
<dbReference type="Pfam" id="PF10106">
    <property type="entry name" value="DUF2345"/>
    <property type="match status" value="1"/>
</dbReference>
<dbReference type="InterPro" id="IPR017847">
    <property type="entry name" value="T6SS_RhsGE_Vgr_subset"/>
</dbReference>
<accession>A0A6I3XKV3</accession>